<feature type="compositionally biased region" description="Basic residues" evidence="1">
    <location>
        <begin position="321"/>
        <end position="342"/>
    </location>
</feature>
<name>A0A8X6FH34_TRICU</name>
<evidence type="ECO:0000313" key="2">
    <source>
        <dbReference type="EMBL" id="GFQ80425.1"/>
    </source>
</evidence>
<protein>
    <submittedName>
        <fullName evidence="2">Uncharacterized protein</fullName>
    </submittedName>
</protein>
<gene>
    <name evidence="2" type="primary">AVEN_1835_1</name>
    <name evidence="2" type="ORF">TNCT_405211</name>
</gene>
<dbReference type="AlphaFoldDB" id="A0A8X6FH34"/>
<comment type="caution">
    <text evidence="2">The sequence shown here is derived from an EMBL/GenBank/DDBJ whole genome shotgun (WGS) entry which is preliminary data.</text>
</comment>
<evidence type="ECO:0000313" key="3">
    <source>
        <dbReference type="Proteomes" id="UP000887116"/>
    </source>
</evidence>
<sequence length="349" mass="39769">MQTGIGGAADFIFDFTENKVQITVQKNVELEFRLLYAPLLMRMLSMTKDVVLTGKTLHVLQKIDRPPLKEFFRVSITDKPTIPVKVKKTEHLELEVGFYKNSEQLFGSFKHLALNHLANNKVKIHIPDTSTVNLQDGLRDLLGFKKSTLHGGTHISDYPLELDGGITEIYVYSDIIESHFVGDTIAPLLRIIPVMSTKEDQIVLNYQRPLYFPLRKNYIDCIEIELKSSSGDGAGWWGQYFQGVSHQRGYGMFSNLFRFITPIALKAGKYLGKHLLSTGSKVMSDVVSGSSLKDSARSRFRETSKKIKDDIMHKIQSGSGIKRKKSHKENHSHRVKRNRKRRKETDIFS</sequence>
<proteinExistence type="predicted"/>
<organism evidence="2 3">
    <name type="scientific">Trichonephila clavata</name>
    <name type="common">Joro spider</name>
    <name type="synonym">Nephila clavata</name>
    <dbReference type="NCBI Taxonomy" id="2740835"/>
    <lineage>
        <taxon>Eukaryota</taxon>
        <taxon>Metazoa</taxon>
        <taxon>Ecdysozoa</taxon>
        <taxon>Arthropoda</taxon>
        <taxon>Chelicerata</taxon>
        <taxon>Arachnida</taxon>
        <taxon>Araneae</taxon>
        <taxon>Araneomorphae</taxon>
        <taxon>Entelegynae</taxon>
        <taxon>Araneoidea</taxon>
        <taxon>Nephilidae</taxon>
        <taxon>Trichonephila</taxon>
    </lineage>
</organism>
<feature type="region of interest" description="Disordered" evidence="1">
    <location>
        <begin position="311"/>
        <end position="349"/>
    </location>
</feature>
<evidence type="ECO:0000256" key="1">
    <source>
        <dbReference type="SAM" id="MobiDB-lite"/>
    </source>
</evidence>
<dbReference type="Proteomes" id="UP000887116">
    <property type="component" value="Unassembled WGS sequence"/>
</dbReference>
<keyword evidence="3" id="KW-1185">Reference proteome</keyword>
<dbReference type="EMBL" id="BMAO01002399">
    <property type="protein sequence ID" value="GFQ80425.1"/>
    <property type="molecule type" value="Genomic_DNA"/>
</dbReference>
<reference evidence="2" key="1">
    <citation type="submission" date="2020-07" db="EMBL/GenBank/DDBJ databases">
        <title>Multicomponent nature underlies the extraordinary mechanical properties of spider dragline silk.</title>
        <authorList>
            <person name="Kono N."/>
            <person name="Nakamura H."/>
            <person name="Mori M."/>
            <person name="Yoshida Y."/>
            <person name="Ohtoshi R."/>
            <person name="Malay A.D."/>
            <person name="Moran D.A.P."/>
            <person name="Tomita M."/>
            <person name="Numata K."/>
            <person name="Arakawa K."/>
        </authorList>
    </citation>
    <scope>NUCLEOTIDE SEQUENCE</scope>
</reference>
<accession>A0A8X6FH34</accession>
<dbReference type="OrthoDB" id="5979489at2759"/>